<protein>
    <recommendedName>
        <fullName evidence="3">Triosephosphate isomerase</fullName>
        <ecNumber evidence="3">5.3.1.1</ecNumber>
    </recommendedName>
</protein>
<evidence type="ECO:0000313" key="4">
    <source>
        <dbReference type="EMBL" id="AQQ60244.1"/>
    </source>
</evidence>
<dbReference type="KEGG" id="hbl:XJ32_09250"/>
<proteinExistence type="inferred from homology"/>
<name>A0A1Q2LID8_9HELI</name>
<comment type="similarity">
    <text evidence="1 3">Belongs to the triosephosphate isomerase family.</text>
</comment>
<keyword evidence="3" id="KW-0312">Gluconeogenesis</keyword>
<comment type="catalytic activity">
    <reaction evidence="3">
        <text>D-glyceraldehyde 3-phosphate = dihydroxyacetone phosphate</text>
        <dbReference type="Rhea" id="RHEA:18585"/>
        <dbReference type="ChEBI" id="CHEBI:57642"/>
        <dbReference type="ChEBI" id="CHEBI:59776"/>
        <dbReference type="EC" id="5.3.1.1"/>
    </reaction>
</comment>
<dbReference type="PROSITE" id="PS51440">
    <property type="entry name" value="TIM_2"/>
    <property type="match status" value="1"/>
</dbReference>
<dbReference type="SUPFAM" id="SSF51351">
    <property type="entry name" value="Triosephosphate isomerase (TIM)"/>
    <property type="match status" value="1"/>
</dbReference>
<dbReference type="GO" id="GO:0046166">
    <property type="term" value="P:glyceraldehyde-3-phosphate biosynthetic process"/>
    <property type="evidence" value="ECO:0007669"/>
    <property type="project" value="TreeGrafter"/>
</dbReference>
<dbReference type="GO" id="GO:0005829">
    <property type="term" value="C:cytosol"/>
    <property type="evidence" value="ECO:0007669"/>
    <property type="project" value="TreeGrafter"/>
</dbReference>
<dbReference type="PANTHER" id="PTHR21139">
    <property type="entry name" value="TRIOSEPHOSPHATE ISOMERASE"/>
    <property type="match status" value="1"/>
</dbReference>
<comment type="pathway">
    <text evidence="3">Carbohydrate biosynthesis; gluconeogenesis.</text>
</comment>
<dbReference type="AlphaFoldDB" id="A0A1Q2LID8"/>
<dbReference type="UniPathway" id="UPA00109">
    <property type="reaction ID" value="UER00189"/>
</dbReference>
<gene>
    <name evidence="4" type="ORF">XJ32_09250</name>
</gene>
<dbReference type="InterPro" id="IPR000652">
    <property type="entry name" value="Triosephosphate_isomerase"/>
</dbReference>
<dbReference type="PROSITE" id="PS00171">
    <property type="entry name" value="TIM_1"/>
    <property type="match status" value="1"/>
</dbReference>
<dbReference type="UniPathway" id="UPA00138"/>
<dbReference type="RefSeq" id="WP_077389274.1">
    <property type="nucleotide sequence ID" value="NZ_CP019645.1"/>
</dbReference>
<dbReference type="GO" id="GO:0006094">
    <property type="term" value="P:gluconeogenesis"/>
    <property type="evidence" value="ECO:0007669"/>
    <property type="project" value="UniProtKB-UniPathway"/>
</dbReference>
<evidence type="ECO:0000313" key="5">
    <source>
        <dbReference type="Proteomes" id="UP000188298"/>
    </source>
</evidence>
<organism evidence="4 5">
    <name type="scientific">Helicobacter bilis</name>
    <dbReference type="NCBI Taxonomy" id="37372"/>
    <lineage>
        <taxon>Bacteria</taxon>
        <taxon>Pseudomonadati</taxon>
        <taxon>Campylobacterota</taxon>
        <taxon>Epsilonproteobacteria</taxon>
        <taxon>Campylobacterales</taxon>
        <taxon>Helicobacteraceae</taxon>
        <taxon>Helicobacter</taxon>
    </lineage>
</organism>
<evidence type="ECO:0000256" key="3">
    <source>
        <dbReference type="RuleBase" id="RU363013"/>
    </source>
</evidence>
<dbReference type="CDD" id="cd00311">
    <property type="entry name" value="TIM"/>
    <property type="match status" value="1"/>
</dbReference>
<comment type="pathway">
    <text evidence="3">Carbohydrate degradation; glycolysis; D-glyceraldehyde 3-phosphate from glycerone phosphate: step 1/1.</text>
</comment>
<dbReference type="Pfam" id="PF00121">
    <property type="entry name" value="TIM"/>
    <property type="match status" value="1"/>
</dbReference>
<dbReference type="GO" id="GO:0019563">
    <property type="term" value="P:glycerol catabolic process"/>
    <property type="evidence" value="ECO:0007669"/>
    <property type="project" value="TreeGrafter"/>
</dbReference>
<dbReference type="EMBL" id="CP019645">
    <property type="protein sequence ID" value="AQQ60244.1"/>
    <property type="molecule type" value="Genomic_DNA"/>
</dbReference>
<reference evidence="4 5" key="1">
    <citation type="submission" date="2017-02" db="EMBL/GenBank/DDBJ databases">
        <title>Whole genome sequencing of Helicobacter bilis strain AAQJH.</title>
        <authorList>
            <person name="Conlan S."/>
            <person name="Thomas P.J."/>
            <person name="Mullikin J."/>
            <person name="Palmore T.N."/>
            <person name="Frank K.M."/>
            <person name="Segre J.A."/>
        </authorList>
    </citation>
    <scope>NUCLEOTIDE SEQUENCE [LARGE SCALE GENOMIC DNA]</scope>
    <source>
        <strain evidence="4 5">AAQJH</strain>
    </source>
</reference>
<keyword evidence="3" id="KW-0963">Cytoplasm</keyword>
<accession>A0A1Q2LID8</accession>
<dbReference type="InterPro" id="IPR020861">
    <property type="entry name" value="Triosephosphate_isomerase_AS"/>
</dbReference>
<dbReference type="Proteomes" id="UP000188298">
    <property type="component" value="Chromosome"/>
</dbReference>
<evidence type="ECO:0000256" key="1">
    <source>
        <dbReference type="ARBA" id="ARBA00007422"/>
    </source>
</evidence>
<dbReference type="GO" id="GO:0006096">
    <property type="term" value="P:glycolytic process"/>
    <property type="evidence" value="ECO:0007669"/>
    <property type="project" value="UniProtKB-UniPathway"/>
</dbReference>
<dbReference type="InterPro" id="IPR013785">
    <property type="entry name" value="Aldolase_TIM"/>
</dbReference>
<dbReference type="PANTHER" id="PTHR21139:SF42">
    <property type="entry name" value="TRIOSEPHOSPHATE ISOMERASE"/>
    <property type="match status" value="1"/>
</dbReference>
<comment type="subcellular location">
    <subcellularLocation>
        <location evidence="3">Cytoplasm</location>
    </subcellularLocation>
</comment>
<evidence type="ECO:0000256" key="2">
    <source>
        <dbReference type="ARBA" id="ARBA00023235"/>
    </source>
</evidence>
<dbReference type="GO" id="GO:0004807">
    <property type="term" value="F:triose-phosphate isomerase activity"/>
    <property type="evidence" value="ECO:0007669"/>
    <property type="project" value="UniProtKB-EC"/>
</dbReference>
<keyword evidence="2 3" id="KW-0413">Isomerase</keyword>
<sequence>MKTIAANLKANHTPQSTLAYLSLLQTELQSLQNAKKHNIIVFPNQASLTDNIYTHFEIGAQNAYPIQNGAFTGEIGQEVLNALKIKHIMLGHSERRQILGENNAKIKEKFEFFMQENMRIMLCIGEDSGVPCVRDFLESQLQHIDLSYPLLTIAYEPIWAIGSGKTPSLKEIANIMQILKDLGVKKALYGGSVNKDNITSICSISDGVLIGGASLCAKNFSQMIALVE</sequence>
<comment type="subunit">
    <text evidence="3">Homodimer.</text>
</comment>
<keyword evidence="3" id="KW-0324">Glycolysis</keyword>
<dbReference type="EC" id="5.3.1.1" evidence="3"/>
<dbReference type="InterPro" id="IPR035990">
    <property type="entry name" value="TIM_sf"/>
</dbReference>
<dbReference type="Gene3D" id="3.20.20.70">
    <property type="entry name" value="Aldolase class I"/>
    <property type="match status" value="1"/>
</dbReference>